<reference evidence="3 4" key="1">
    <citation type="submission" date="2018-04" db="EMBL/GenBank/DDBJ databases">
        <title>The genome sequence of Caulobacter sp. 736.</title>
        <authorList>
            <person name="Gao J."/>
            <person name="Sun J."/>
        </authorList>
    </citation>
    <scope>NUCLEOTIDE SEQUENCE [LARGE SCALE GENOMIC DNA]</scope>
    <source>
        <strain evidence="3 4">736</strain>
    </source>
</reference>
<dbReference type="EMBL" id="QDKP01000017">
    <property type="protein sequence ID" value="PVM85973.1"/>
    <property type="molecule type" value="Genomic_DNA"/>
</dbReference>
<gene>
    <name evidence="3" type="ORF">DDF65_05990</name>
</gene>
<name>A0A2T9JQK2_9CAUL</name>
<evidence type="ECO:0000256" key="1">
    <source>
        <dbReference type="ARBA" id="ARBA00022801"/>
    </source>
</evidence>
<dbReference type="InterPro" id="IPR029058">
    <property type="entry name" value="AB_hydrolase_fold"/>
</dbReference>
<dbReference type="Pfam" id="PF07859">
    <property type="entry name" value="Abhydrolase_3"/>
    <property type="match status" value="1"/>
</dbReference>
<comment type="caution">
    <text evidence="3">The sequence shown here is derived from an EMBL/GenBank/DDBJ whole genome shotgun (WGS) entry which is preliminary data.</text>
</comment>
<proteinExistence type="predicted"/>
<feature type="domain" description="Alpha/beta hydrolase fold-3" evidence="2">
    <location>
        <begin position="97"/>
        <end position="303"/>
    </location>
</feature>
<protein>
    <submittedName>
        <fullName evidence="3">Lipase</fullName>
    </submittedName>
</protein>
<evidence type="ECO:0000313" key="4">
    <source>
        <dbReference type="Proteomes" id="UP000244913"/>
    </source>
</evidence>
<dbReference type="InterPro" id="IPR050300">
    <property type="entry name" value="GDXG_lipolytic_enzyme"/>
</dbReference>
<dbReference type="Gene3D" id="3.40.50.1820">
    <property type="entry name" value="alpha/beta hydrolase"/>
    <property type="match status" value="1"/>
</dbReference>
<dbReference type="SUPFAM" id="SSF53474">
    <property type="entry name" value="alpha/beta-Hydrolases"/>
    <property type="match status" value="1"/>
</dbReference>
<dbReference type="RefSeq" id="WP_116565498.1">
    <property type="nucleotide sequence ID" value="NZ_QDKP01000017.1"/>
</dbReference>
<keyword evidence="4" id="KW-1185">Reference proteome</keyword>
<evidence type="ECO:0000313" key="3">
    <source>
        <dbReference type="EMBL" id="PVM85973.1"/>
    </source>
</evidence>
<dbReference type="AlphaFoldDB" id="A0A2T9JQK2"/>
<dbReference type="InterPro" id="IPR013094">
    <property type="entry name" value="AB_hydrolase_3"/>
</dbReference>
<dbReference type="PANTHER" id="PTHR48081">
    <property type="entry name" value="AB HYDROLASE SUPERFAMILY PROTEIN C4A8.06C"/>
    <property type="match status" value="1"/>
</dbReference>
<keyword evidence="1" id="KW-0378">Hydrolase</keyword>
<dbReference type="GO" id="GO:0016787">
    <property type="term" value="F:hydrolase activity"/>
    <property type="evidence" value="ECO:0007669"/>
    <property type="project" value="UniProtKB-KW"/>
</dbReference>
<evidence type="ECO:0000259" key="2">
    <source>
        <dbReference type="Pfam" id="PF07859"/>
    </source>
</evidence>
<dbReference type="PANTHER" id="PTHR48081:SF8">
    <property type="entry name" value="ALPHA_BETA HYDROLASE FOLD-3 DOMAIN-CONTAINING PROTEIN-RELATED"/>
    <property type="match status" value="1"/>
</dbReference>
<sequence>MSRNTPAAGPVLTPASAHPVLDPVTQQFVDERLDRASASLRDQPLDLARAAFAKAQAPQSDLPEVQVLDLVLTLADGERLPLRVLRPPGRSAPLPIVLYLHGGGWIMGGGGTHERLMRRLALGAGAAVVDVGYALAPEARHPAQIEQAHLALLALIERAASLDLDAERIALAGDGAGGAIAASVALRVGIAGGPVLAGQVLLCPITAPVGQSASSRAFAEGPGPTADDLRYCEACLGAAPDDDIPAFVLDTPLRRLSALPPTLVITAEADVTRDDAEAYARKLMRAGVEVTAVRMIGTIHDFAVLEALRDTPPTRAAVRTVAGFLRSVLSLNDQAAAP</sequence>
<dbReference type="Proteomes" id="UP000244913">
    <property type="component" value="Unassembled WGS sequence"/>
</dbReference>
<organism evidence="3 4">
    <name type="scientific">Caulobacter radicis</name>
    <dbReference type="NCBI Taxonomy" id="2172650"/>
    <lineage>
        <taxon>Bacteria</taxon>
        <taxon>Pseudomonadati</taxon>
        <taxon>Pseudomonadota</taxon>
        <taxon>Alphaproteobacteria</taxon>
        <taxon>Caulobacterales</taxon>
        <taxon>Caulobacteraceae</taxon>
        <taxon>Caulobacter</taxon>
    </lineage>
</organism>
<accession>A0A2T9JQK2</accession>